<gene>
    <name evidence="1" type="ORF">LEA_08999</name>
</gene>
<dbReference type="EMBL" id="AJWY01006017">
    <property type="protein sequence ID" value="EKC68037.1"/>
    <property type="molecule type" value="Genomic_DNA"/>
</dbReference>
<evidence type="ECO:0008006" key="2">
    <source>
        <dbReference type="Google" id="ProtNLM"/>
    </source>
</evidence>
<dbReference type="AlphaFoldDB" id="K1T4V8"/>
<evidence type="ECO:0000313" key="1">
    <source>
        <dbReference type="EMBL" id="EKC68037.1"/>
    </source>
</evidence>
<reference evidence="1" key="1">
    <citation type="journal article" date="2013" name="Environ. Microbiol.">
        <title>Microbiota from the distal guts of lean and obese adolescents exhibit partial functional redundancy besides clear differences in community structure.</title>
        <authorList>
            <person name="Ferrer M."/>
            <person name="Ruiz A."/>
            <person name="Lanza F."/>
            <person name="Haange S.B."/>
            <person name="Oberbach A."/>
            <person name="Till H."/>
            <person name="Bargiela R."/>
            <person name="Campoy C."/>
            <person name="Segura M.T."/>
            <person name="Richter M."/>
            <person name="von Bergen M."/>
            <person name="Seifert J."/>
            <person name="Suarez A."/>
        </authorList>
    </citation>
    <scope>NUCLEOTIDE SEQUENCE</scope>
</reference>
<protein>
    <recommendedName>
        <fullName evidence="2">Zinc-ribbon domain-containing protein</fullName>
    </recommendedName>
</protein>
<organism evidence="1">
    <name type="scientific">human gut metagenome</name>
    <dbReference type="NCBI Taxonomy" id="408170"/>
    <lineage>
        <taxon>unclassified sequences</taxon>
        <taxon>metagenomes</taxon>
        <taxon>organismal metagenomes</taxon>
    </lineage>
</organism>
<name>K1T4V8_9ZZZZ</name>
<proteinExistence type="predicted"/>
<sequence>MLKNGTGGLTMAEYIKRDAAIREIEQINPVDYGAMWDYEAHHWAGECLRDCKEAIDSIPTADVAPVVHGLWEKEPSSFWRWTPSGAVAVARTTYRCGLCGRGTAVKSNYCPNCGAKMDGGADHEA</sequence>
<accession>K1T4V8</accession>
<comment type="caution">
    <text evidence="1">The sequence shown here is derived from an EMBL/GenBank/DDBJ whole genome shotgun (WGS) entry which is preliminary data.</text>
</comment>